<keyword evidence="9" id="KW-0067">ATP-binding</keyword>
<proteinExistence type="inferred from homology"/>
<comment type="subcellular location">
    <subcellularLocation>
        <location evidence="1">Nucleus</location>
    </subcellularLocation>
</comment>
<accession>A0A7J7MET8</accession>
<comment type="similarity">
    <text evidence="2">Belongs to the SNF2/RAD54 helicase family. RAD16 subfamily.</text>
</comment>
<evidence type="ECO:0000256" key="15">
    <source>
        <dbReference type="PROSITE-ProRule" id="PRU00175"/>
    </source>
</evidence>
<keyword evidence="4" id="KW-0547">Nucleotide-binding</keyword>
<dbReference type="GO" id="GO:0008094">
    <property type="term" value="F:ATP-dependent activity, acting on DNA"/>
    <property type="evidence" value="ECO:0007669"/>
    <property type="project" value="TreeGrafter"/>
</dbReference>
<keyword evidence="14" id="KW-0539">Nucleus</keyword>
<dbReference type="Gene3D" id="3.40.50.10810">
    <property type="entry name" value="Tandem AAA-ATPase domain"/>
    <property type="match status" value="3"/>
</dbReference>
<feature type="domain" description="Helicase ATP-binding" evidence="19">
    <location>
        <begin position="374"/>
        <end position="649"/>
    </location>
</feature>
<dbReference type="GO" id="GO:0008270">
    <property type="term" value="F:zinc ion binding"/>
    <property type="evidence" value="ECO:0007669"/>
    <property type="project" value="UniProtKB-KW"/>
</dbReference>
<evidence type="ECO:0000256" key="14">
    <source>
        <dbReference type="ARBA" id="ARBA00023242"/>
    </source>
</evidence>
<keyword evidence="13" id="KW-0804">Transcription</keyword>
<dbReference type="FunFam" id="3.40.50.10810:FF:000068">
    <property type="entry name" value="SNF2 domain-containing protein / helicase domain-containing protein / zinc finger protein-like protein"/>
    <property type="match status" value="1"/>
</dbReference>
<dbReference type="InterPro" id="IPR027417">
    <property type="entry name" value="P-loop_NTPase"/>
</dbReference>
<dbReference type="SUPFAM" id="SSF52540">
    <property type="entry name" value="P-loop containing nucleoside triphosphate hydrolases"/>
    <property type="match status" value="2"/>
</dbReference>
<name>A0A7J7MET8_9MAGN</name>
<evidence type="ECO:0000313" key="22">
    <source>
        <dbReference type="Proteomes" id="UP000541444"/>
    </source>
</evidence>
<dbReference type="GO" id="GO:0005524">
    <property type="term" value="F:ATP binding"/>
    <property type="evidence" value="ECO:0007669"/>
    <property type="project" value="UniProtKB-KW"/>
</dbReference>
<dbReference type="PANTHER" id="PTHR45626:SF24">
    <property type="entry name" value="HELICASE-LIKE TRANSCRIPTION FACTOR CHR28-RELATED"/>
    <property type="match status" value="1"/>
</dbReference>
<feature type="region of interest" description="Disordered" evidence="16">
    <location>
        <begin position="302"/>
        <end position="327"/>
    </location>
</feature>
<dbReference type="CDD" id="cd18793">
    <property type="entry name" value="SF2_C_SNF"/>
    <property type="match status" value="1"/>
</dbReference>
<feature type="domain" description="RING-type" evidence="18">
    <location>
        <begin position="803"/>
        <end position="839"/>
    </location>
</feature>
<dbReference type="InterPro" id="IPR000330">
    <property type="entry name" value="SNF2_N"/>
</dbReference>
<dbReference type="EMBL" id="JACGCM010001564">
    <property type="protein sequence ID" value="KAF6153381.1"/>
    <property type="molecule type" value="Genomic_DNA"/>
</dbReference>
<feature type="compositionally biased region" description="Polar residues" evidence="16">
    <location>
        <begin position="213"/>
        <end position="250"/>
    </location>
</feature>
<sequence>MLDFLRGWICSLLLRHCATLLGASVKETVFKLDVERDEYSNIMASISPIDITSSDSENEVEVRMGNGASFPNGSAALAIPRKLPSWEPTSSINLKDGFQFSVGDRNVNRTTDDNRRNSFDRVGSSSYLERPGGNFGKVPPQSNPWRGFTPNIQPSSSISKTTASSENGSRTDDLKFSVGDKNVSRTADDNRKSSFDRVGSSNYFERPGGDFGNVSSQSNPRRALPTTIQPSVSTSTTRTSMENGGSSQVFNVHGKSHNFVDVNSTDRKDYSKDRFGRGNTDEGFIHDRNGTRLLPQSLIHGKSMSTSQSNGTSDPSYHSGPGEMPTENDERLIYQAALQNLSQPKVEANLPEGLLAVSLLKHQKIALAWMYQKETKSVHCLGGILADDQGLGKTVSMIALILMQRYYLQLKSTSDNLQNVKTEALNLDDDDVVGVSDIEKLKQIGDSEDLEVVPKVSSSIASLRKGRPAAGTLVVCPASVLRQWARELDDKVTEDAKLSVLIYHGGSRTKDPYVLAKYDVVLTTFAIVTNEVPKQQEIDDEDEDSKNGESFGLSSEFSVNKKRKKSSYVNKKSKKGRDGSSVDFDSGALARVGWFRVILDEAQTIKNHRTQVARACCGLRAKRRWCLSGTPIQNTIDDLYSYFRFLKYDPYAVYKSFCSSIKYPISKNAVHGYKKLQAVLKTIMLRRTKGMMIDGEPIINLPPKSICLTNVEFTEEERHFYLKLEEDSRSQFKAYAAAGTVNQNYASILLMLLRLRQACDHPLLVKRYNFESVGGASLEMARKLPRDMLINLLNLLEASLTICPKCYDTPEDAVVSMCGHVFCDQCVSEYLKGEDNTCPAPECKEQIGPDVVFSKTTLVNCLFKETGCDQTSSSEVAERSLVMHNTYISSKIKAALEILERHCKLKNLSEELCIEGSNGVSNSPEEPVKAIVFSQWTRMLDLVELSLNHSCIQYRRFDGKMTLTSRDKAVKDFNTDPEVTVMLMSLKAGNLGLNMVAASHVILLDLWWNPTTEDQAVDRAHRIGQTRPVTVSRITVKSTVEDRILALQEDKRKMVASAFGEDQTGGSASRLTVEDLRFLFMV</sequence>
<feature type="compositionally biased region" description="Polar residues" evidence="16">
    <location>
        <begin position="303"/>
        <end position="316"/>
    </location>
</feature>
<evidence type="ECO:0000256" key="12">
    <source>
        <dbReference type="ARBA" id="ARBA00023125"/>
    </source>
</evidence>
<feature type="region of interest" description="Disordered" evidence="16">
    <location>
        <begin position="103"/>
        <end position="252"/>
    </location>
</feature>
<organism evidence="21 22">
    <name type="scientific">Kingdonia uniflora</name>
    <dbReference type="NCBI Taxonomy" id="39325"/>
    <lineage>
        <taxon>Eukaryota</taxon>
        <taxon>Viridiplantae</taxon>
        <taxon>Streptophyta</taxon>
        <taxon>Embryophyta</taxon>
        <taxon>Tracheophyta</taxon>
        <taxon>Spermatophyta</taxon>
        <taxon>Magnoliopsida</taxon>
        <taxon>Ranunculales</taxon>
        <taxon>Circaeasteraceae</taxon>
        <taxon>Kingdonia</taxon>
    </lineage>
</organism>
<dbReference type="InterPro" id="IPR001650">
    <property type="entry name" value="Helicase_C-like"/>
</dbReference>
<dbReference type="InterPro" id="IPR038718">
    <property type="entry name" value="SNF2-like_sf"/>
</dbReference>
<evidence type="ECO:0008006" key="23">
    <source>
        <dbReference type="Google" id="ProtNLM"/>
    </source>
</evidence>
<dbReference type="FunFam" id="3.40.50.10810:FF:000071">
    <property type="entry name" value="SNF2 domain-containing protein / helicase domain-containing protein / zinc finger protein-like protein"/>
    <property type="match status" value="1"/>
</dbReference>
<dbReference type="PROSITE" id="PS51194">
    <property type="entry name" value="HELICASE_CTER"/>
    <property type="match status" value="1"/>
</dbReference>
<dbReference type="AlphaFoldDB" id="A0A7J7MET8"/>
<dbReference type="InterPro" id="IPR050628">
    <property type="entry name" value="SNF2_RAD54_helicase_TF"/>
</dbReference>
<protein>
    <recommendedName>
        <fullName evidence="23">Helicase-like transcription factor CHR28</fullName>
    </recommendedName>
</protein>
<keyword evidence="17" id="KW-0732">Signal</keyword>
<dbReference type="Gene3D" id="3.40.50.300">
    <property type="entry name" value="P-loop containing nucleotide triphosphate hydrolases"/>
    <property type="match status" value="1"/>
</dbReference>
<keyword evidence="22" id="KW-1185">Reference proteome</keyword>
<evidence type="ECO:0000256" key="13">
    <source>
        <dbReference type="ARBA" id="ARBA00023163"/>
    </source>
</evidence>
<evidence type="ECO:0000256" key="9">
    <source>
        <dbReference type="ARBA" id="ARBA00022840"/>
    </source>
</evidence>
<comment type="caution">
    <text evidence="21">The sequence shown here is derived from an EMBL/GenBank/DDBJ whole genome shotgun (WGS) entry which is preliminary data.</text>
</comment>
<dbReference type="CDD" id="cd18008">
    <property type="entry name" value="DEXDc_SHPRH-like"/>
    <property type="match status" value="1"/>
</dbReference>
<dbReference type="InterPro" id="IPR049730">
    <property type="entry name" value="SNF2/RAD54-like_C"/>
</dbReference>
<dbReference type="GO" id="GO:0006281">
    <property type="term" value="P:DNA repair"/>
    <property type="evidence" value="ECO:0007669"/>
    <property type="project" value="TreeGrafter"/>
</dbReference>
<dbReference type="InterPro" id="IPR018957">
    <property type="entry name" value="Znf_C3HC4_RING-type"/>
</dbReference>
<dbReference type="SMART" id="SM00487">
    <property type="entry name" value="DEXDc"/>
    <property type="match status" value="1"/>
</dbReference>
<evidence type="ECO:0000256" key="4">
    <source>
        <dbReference type="ARBA" id="ARBA00022741"/>
    </source>
</evidence>
<dbReference type="OrthoDB" id="448448at2759"/>
<evidence type="ECO:0000259" key="18">
    <source>
        <dbReference type="PROSITE" id="PS50089"/>
    </source>
</evidence>
<evidence type="ECO:0000256" key="5">
    <source>
        <dbReference type="ARBA" id="ARBA00022771"/>
    </source>
</evidence>
<dbReference type="SMART" id="SM00490">
    <property type="entry name" value="HELICc"/>
    <property type="match status" value="1"/>
</dbReference>
<dbReference type="PROSITE" id="PS50089">
    <property type="entry name" value="ZF_RING_2"/>
    <property type="match status" value="1"/>
</dbReference>
<feature type="compositionally biased region" description="Low complexity" evidence="16">
    <location>
        <begin position="155"/>
        <end position="165"/>
    </location>
</feature>
<dbReference type="GO" id="GO:0005634">
    <property type="term" value="C:nucleus"/>
    <property type="evidence" value="ECO:0007669"/>
    <property type="project" value="UniProtKB-SubCell"/>
</dbReference>
<dbReference type="InterPro" id="IPR017907">
    <property type="entry name" value="Znf_RING_CS"/>
</dbReference>
<keyword evidence="3" id="KW-0479">Metal-binding</keyword>
<feature type="chain" id="PRO_5029586355" description="Helicase-like transcription factor CHR28" evidence="17">
    <location>
        <begin position="24"/>
        <end position="1082"/>
    </location>
</feature>
<gene>
    <name evidence="21" type="ORF">GIB67_003571</name>
</gene>
<dbReference type="SUPFAM" id="SSF57850">
    <property type="entry name" value="RING/U-box"/>
    <property type="match status" value="1"/>
</dbReference>
<dbReference type="InterPro" id="IPR013083">
    <property type="entry name" value="Znf_RING/FYVE/PHD"/>
</dbReference>
<evidence type="ECO:0000256" key="10">
    <source>
        <dbReference type="ARBA" id="ARBA00022853"/>
    </source>
</evidence>
<evidence type="ECO:0000259" key="19">
    <source>
        <dbReference type="PROSITE" id="PS51192"/>
    </source>
</evidence>
<keyword evidence="12" id="KW-0238">DNA-binding</keyword>
<evidence type="ECO:0000256" key="8">
    <source>
        <dbReference type="ARBA" id="ARBA00022833"/>
    </source>
</evidence>
<feature type="compositionally biased region" description="Basic and acidic residues" evidence="16">
    <location>
        <begin position="182"/>
        <end position="195"/>
    </location>
</feature>
<dbReference type="PROSITE" id="PS00518">
    <property type="entry name" value="ZF_RING_1"/>
    <property type="match status" value="1"/>
</dbReference>
<dbReference type="GO" id="GO:0016787">
    <property type="term" value="F:hydrolase activity"/>
    <property type="evidence" value="ECO:0007669"/>
    <property type="project" value="UniProtKB-KW"/>
</dbReference>
<dbReference type="SMART" id="SM00184">
    <property type="entry name" value="RING"/>
    <property type="match status" value="1"/>
</dbReference>
<dbReference type="Pfam" id="PF00097">
    <property type="entry name" value="zf-C3HC4"/>
    <property type="match status" value="1"/>
</dbReference>
<keyword evidence="10" id="KW-0156">Chromatin regulator</keyword>
<reference evidence="21 22" key="1">
    <citation type="journal article" date="2020" name="IScience">
        <title>Genome Sequencing of the Endangered Kingdonia uniflora (Circaeasteraceae, Ranunculales) Reveals Potential Mechanisms of Evolutionary Specialization.</title>
        <authorList>
            <person name="Sun Y."/>
            <person name="Deng T."/>
            <person name="Zhang A."/>
            <person name="Moore M.J."/>
            <person name="Landis J.B."/>
            <person name="Lin N."/>
            <person name="Zhang H."/>
            <person name="Zhang X."/>
            <person name="Huang J."/>
            <person name="Zhang X."/>
            <person name="Sun H."/>
            <person name="Wang H."/>
        </authorList>
    </citation>
    <scope>NUCLEOTIDE SEQUENCE [LARGE SCALE GENOMIC DNA]</scope>
    <source>
        <strain evidence="21">TB1705</strain>
        <tissue evidence="21">Leaf</tissue>
    </source>
</reference>
<keyword evidence="11" id="KW-0805">Transcription regulation</keyword>
<evidence type="ECO:0000256" key="17">
    <source>
        <dbReference type="SAM" id="SignalP"/>
    </source>
</evidence>
<evidence type="ECO:0000256" key="16">
    <source>
        <dbReference type="SAM" id="MobiDB-lite"/>
    </source>
</evidence>
<evidence type="ECO:0000256" key="3">
    <source>
        <dbReference type="ARBA" id="ARBA00022723"/>
    </source>
</evidence>
<feature type="signal peptide" evidence="17">
    <location>
        <begin position="1"/>
        <end position="23"/>
    </location>
</feature>
<evidence type="ECO:0000256" key="6">
    <source>
        <dbReference type="ARBA" id="ARBA00022801"/>
    </source>
</evidence>
<evidence type="ECO:0000256" key="2">
    <source>
        <dbReference type="ARBA" id="ARBA00008438"/>
    </source>
</evidence>
<dbReference type="Pfam" id="PF00271">
    <property type="entry name" value="Helicase_C"/>
    <property type="match status" value="1"/>
</dbReference>
<evidence type="ECO:0000256" key="7">
    <source>
        <dbReference type="ARBA" id="ARBA00022806"/>
    </source>
</evidence>
<keyword evidence="7" id="KW-0347">Helicase</keyword>
<dbReference type="Proteomes" id="UP000541444">
    <property type="component" value="Unassembled WGS sequence"/>
</dbReference>
<evidence type="ECO:0000256" key="1">
    <source>
        <dbReference type="ARBA" id="ARBA00004123"/>
    </source>
</evidence>
<dbReference type="InterPro" id="IPR014001">
    <property type="entry name" value="Helicase_ATP-bd"/>
</dbReference>
<feature type="compositionally biased region" description="Basic and acidic residues" evidence="16">
    <location>
        <begin position="106"/>
        <end position="119"/>
    </location>
</feature>
<dbReference type="GO" id="GO:0080188">
    <property type="term" value="P:gene silencing by siRNA-directed DNA methylation"/>
    <property type="evidence" value="ECO:0007669"/>
    <property type="project" value="UniProtKB-ARBA"/>
</dbReference>
<keyword evidence="5 15" id="KW-0863">Zinc-finger</keyword>
<evidence type="ECO:0000259" key="20">
    <source>
        <dbReference type="PROSITE" id="PS51194"/>
    </source>
</evidence>
<dbReference type="GO" id="GO:0004386">
    <property type="term" value="F:helicase activity"/>
    <property type="evidence" value="ECO:0007669"/>
    <property type="project" value="UniProtKB-KW"/>
</dbReference>
<dbReference type="PANTHER" id="PTHR45626">
    <property type="entry name" value="TRANSCRIPTION TERMINATION FACTOR 2-RELATED"/>
    <property type="match status" value="1"/>
</dbReference>
<evidence type="ECO:0000313" key="21">
    <source>
        <dbReference type="EMBL" id="KAF6153381.1"/>
    </source>
</evidence>
<dbReference type="PROSITE" id="PS51192">
    <property type="entry name" value="HELICASE_ATP_BIND_1"/>
    <property type="match status" value="1"/>
</dbReference>
<dbReference type="Pfam" id="PF00176">
    <property type="entry name" value="SNF2-rel_dom"/>
    <property type="match status" value="1"/>
</dbReference>
<dbReference type="InterPro" id="IPR001841">
    <property type="entry name" value="Znf_RING"/>
</dbReference>
<dbReference type="GO" id="GO:0003677">
    <property type="term" value="F:DNA binding"/>
    <property type="evidence" value="ECO:0007669"/>
    <property type="project" value="UniProtKB-KW"/>
</dbReference>
<keyword evidence="6" id="KW-0378">Hydrolase</keyword>
<feature type="domain" description="Helicase C-terminal" evidence="20">
    <location>
        <begin position="904"/>
        <end position="1077"/>
    </location>
</feature>
<evidence type="ECO:0000256" key="11">
    <source>
        <dbReference type="ARBA" id="ARBA00023015"/>
    </source>
</evidence>
<dbReference type="Gene3D" id="3.30.40.10">
    <property type="entry name" value="Zinc/RING finger domain, C3HC4 (zinc finger)"/>
    <property type="match status" value="1"/>
</dbReference>
<keyword evidence="8" id="KW-0862">Zinc</keyword>